<dbReference type="SMART" id="SM00345">
    <property type="entry name" value="HTH_GNTR"/>
    <property type="match status" value="1"/>
</dbReference>
<gene>
    <name evidence="5" type="ORF">P409_17695</name>
</gene>
<evidence type="ECO:0000256" key="3">
    <source>
        <dbReference type="ARBA" id="ARBA00023163"/>
    </source>
</evidence>
<dbReference type="GO" id="GO:0003700">
    <property type="term" value="F:DNA-binding transcription factor activity"/>
    <property type="evidence" value="ECO:0007669"/>
    <property type="project" value="InterPro"/>
</dbReference>
<protein>
    <submittedName>
        <fullName evidence="5">GntR family transcriptional regulator</fullName>
    </submittedName>
</protein>
<dbReference type="SUPFAM" id="SSF46785">
    <property type="entry name" value="Winged helix' DNA-binding domain"/>
    <property type="match status" value="1"/>
</dbReference>
<keyword evidence="1" id="KW-0805">Transcription regulation</keyword>
<accession>A0A0A0D7W7</accession>
<dbReference type="PANTHER" id="PTHR43537:SF5">
    <property type="entry name" value="UXU OPERON TRANSCRIPTIONAL REGULATOR"/>
    <property type="match status" value="1"/>
</dbReference>
<dbReference type="CDD" id="cd07377">
    <property type="entry name" value="WHTH_GntR"/>
    <property type="match status" value="1"/>
</dbReference>
<dbReference type="OrthoDB" id="9788098at2"/>
<evidence type="ECO:0000259" key="4">
    <source>
        <dbReference type="PROSITE" id="PS50949"/>
    </source>
</evidence>
<evidence type="ECO:0000256" key="2">
    <source>
        <dbReference type="ARBA" id="ARBA00023125"/>
    </source>
</evidence>
<dbReference type="SMART" id="SM00895">
    <property type="entry name" value="FCD"/>
    <property type="match status" value="1"/>
</dbReference>
<sequence>MAPLDLLDQTTSIARLIELEIRKAIVTLAMKPGAPLSEQEIAVRYGVSRQPVREAFIALARSGLVEVLPRRGTFVVKISVERMLEARFVRESLESAVVRRACERFDARVRTRIDFHLEAQELAAAAGEHYEFQRADEAFHAAIAEGAGCPSAWTVIEDLKAHMDRVCHLTLPSASSLPGLIEQHRLILAAIDRRDPDGAEAALRAHLSEILRALPTVQRDHRDLFA</sequence>
<dbReference type="SUPFAM" id="SSF48008">
    <property type="entry name" value="GntR ligand-binding domain-like"/>
    <property type="match status" value="1"/>
</dbReference>
<dbReference type="AlphaFoldDB" id="A0A0A0D7W7"/>
<name>A0A0A0D7W7_9PROT</name>
<comment type="caution">
    <text evidence="5">The sequence shown here is derived from an EMBL/GenBank/DDBJ whole genome shotgun (WGS) entry which is preliminary data.</text>
</comment>
<keyword evidence="3" id="KW-0804">Transcription</keyword>
<feature type="domain" description="HTH gntR-type" evidence="4">
    <location>
        <begin position="11"/>
        <end position="78"/>
    </location>
</feature>
<dbReference type="InterPro" id="IPR036390">
    <property type="entry name" value="WH_DNA-bd_sf"/>
</dbReference>
<dbReference type="GO" id="GO:0003677">
    <property type="term" value="F:DNA binding"/>
    <property type="evidence" value="ECO:0007669"/>
    <property type="project" value="UniProtKB-KW"/>
</dbReference>
<dbReference type="PANTHER" id="PTHR43537">
    <property type="entry name" value="TRANSCRIPTIONAL REGULATOR, GNTR FAMILY"/>
    <property type="match status" value="1"/>
</dbReference>
<evidence type="ECO:0000313" key="5">
    <source>
        <dbReference type="EMBL" id="KGM33097.1"/>
    </source>
</evidence>
<dbReference type="Gene3D" id="1.10.10.10">
    <property type="entry name" value="Winged helix-like DNA-binding domain superfamily/Winged helix DNA-binding domain"/>
    <property type="match status" value="1"/>
</dbReference>
<organism evidence="5 6">
    <name type="scientific">Inquilinus limosus MP06</name>
    <dbReference type="NCBI Taxonomy" id="1398085"/>
    <lineage>
        <taxon>Bacteria</taxon>
        <taxon>Pseudomonadati</taxon>
        <taxon>Pseudomonadota</taxon>
        <taxon>Alphaproteobacteria</taxon>
        <taxon>Rhodospirillales</taxon>
        <taxon>Rhodospirillaceae</taxon>
        <taxon>Inquilinus</taxon>
    </lineage>
</organism>
<dbReference type="Proteomes" id="UP000029995">
    <property type="component" value="Unassembled WGS sequence"/>
</dbReference>
<dbReference type="InterPro" id="IPR011711">
    <property type="entry name" value="GntR_C"/>
</dbReference>
<evidence type="ECO:0000313" key="6">
    <source>
        <dbReference type="Proteomes" id="UP000029995"/>
    </source>
</evidence>
<reference evidence="5 6" key="1">
    <citation type="submission" date="2014-01" db="EMBL/GenBank/DDBJ databases">
        <title>Genome sequence determination for a cystic fibrosis isolate, Inquilinus limosus.</title>
        <authorList>
            <person name="Pino M."/>
            <person name="Di Conza J."/>
            <person name="Gutkind G."/>
        </authorList>
    </citation>
    <scope>NUCLEOTIDE SEQUENCE [LARGE SCALE GENOMIC DNA]</scope>
    <source>
        <strain evidence="5 6">MP06</strain>
    </source>
</reference>
<evidence type="ECO:0000256" key="1">
    <source>
        <dbReference type="ARBA" id="ARBA00023015"/>
    </source>
</evidence>
<dbReference type="PRINTS" id="PR00035">
    <property type="entry name" value="HTHGNTR"/>
</dbReference>
<keyword evidence="2" id="KW-0238">DNA-binding</keyword>
<dbReference type="PROSITE" id="PS50949">
    <property type="entry name" value="HTH_GNTR"/>
    <property type="match status" value="1"/>
</dbReference>
<dbReference type="InterPro" id="IPR008920">
    <property type="entry name" value="TF_FadR/GntR_C"/>
</dbReference>
<dbReference type="EMBL" id="JANX01000225">
    <property type="protein sequence ID" value="KGM33097.1"/>
    <property type="molecule type" value="Genomic_DNA"/>
</dbReference>
<proteinExistence type="predicted"/>
<dbReference type="Pfam" id="PF07729">
    <property type="entry name" value="FCD"/>
    <property type="match status" value="1"/>
</dbReference>
<dbReference type="InterPro" id="IPR036388">
    <property type="entry name" value="WH-like_DNA-bd_sf"/>
</dbReference>
<dbReference type="InterPro" id="IPR000524">
    <property type="entry name" value="Tscrpt_reg_HTH_GntR"/>
</dbReference>
<dbReference type="RefSeq" id="WP_034840391.1">
    <property type="nucleotide sequence ID" value="NZ_JANX01000225.1"/>
</dbReference>
<dbReference type="Pfam" id="PF00392">
    <property type="entry name" value="GntR"/>
    <property type="match status" value="1"/>
</dbReference>
<dbReference type="Gene3D" id="1.20.120.530">
    <property type="entry name" value="GntR ligand-binding domain-like"/>
    <property type="match status" value="1"/>
</dbReference>